<dbReference type="PANTHER" id="PTHR43214:SF17">
    <property type="entry name" value="TRANSCRIPTIONAL REGULATORY PROTEIN RCSB"/>
    <property type="match status" value="1"/>
</dbReference>
<evidence type="ECO:0000259" key="6">
    <source>
        <dbReference type="PROSITE" id="PS50110"/>
    </source>
</evidence>
<dbReference type="PROSITE" id="PS50043">
    <property type="entry name" value="HTH_LUXR_2"/>
    <property type="match status" value="1"/>
</dbReference>
<dbReference type="InterPro" id="IPR011006">
    <property type="entry name" value="CheY-like_superfamily"/>
</dbReference>
<dbReference type="SMART" id="SM00448">
    <property type="entry name" value="REC"/>
    <property type="match status" value="1"/>
</dbReference>
<protein>
    <submittedName>
        <fullName evidence="7">Two-component system, NarL family, captular synthesis response regulator RcsB</fullName>
    </submittedName>
</protein>
<dbReference type="Pfam" id="PF00196">
    <property type="entry name" value="GerE"/>
    <property type="match status" value="1"/>
</dbReference>
<dbReference type="PROSITE" id="PS00622">
    <property type="entry name" value="HTH_LUXR_1"/>
    <property type="match status" value="1"/>
</dbReference>
<dbReference type="CDD" id="cd17535">
    <property type="entry name" value="REC_NarL-like"/>
    <property type="match status" value="1"/>
</dbReference>
<dbReference type="PROSITE" id="PS50110">
    <property type="entry name" value="RESPONSE_REGULATORY"/>
    <property type="match status" value="1"/>
</dbReference>
<dbReference type="InterPro" id="IPR036388">
    <property type="entry name" value="WH-like_DNA-bd_sf"/>
</dbReference>
<dbReference type="InterPro" id="IPR000792">
    <property type="entry name" value="Tscrpt_reg_LuxR_C"/>
</dbReference>
<dbReference type="InterPro" id="IPR016032">
    <property type="entry name" value="Sig_transdc_resp-reg_C-effctor"/>
</dbReference>
<feature type="domain" description="HTH luxR-type" evidence="5">
    <location>
        <begin position="142"/>
        <end position="207"/>
    </location>
</feature>
<dbReference type="CDD" id="cd06170">
    <property type="entry name" value="LuxR_C_like"/>
    <property type="match status" value="1"/>
</dbReference>
<dbReference type="AlphaFoldDB" id="A0A1G4YNG1"/>
<dbReference type="GO" id="GO:0003677">
    <property type="term" value="F:DNA binding"/>
    <property type="evidence" value="ECO:0007669"/>
    <property type="project" value="UniProtKB-KW"/>
</dbReference>
<dbReference type="Pfam" id="PF00072">
    <property type="entry name" value="Response_reg"/>
    <property type="match status" value="1"/>
</dbReference>
<dbReference type="Gene3D" id="3.40.50.2300">
    <property type="match status" value="1"/>
</dbReference>
<comment type="caution">
    <text evidence="7">The sequence shown here is derived from an EMBL/GenBank/DDBJ whole genome shotgun (WGS) entry which is preliminary data.</text>
</comment>
<dbReference type="InterPro" id="IPR039420">
    <property type="entry name" value="WalR-like"/>
</dbReference>
<evidence type="ECO:0000313" key="8">
    <source>
        <dbReference type="Proteomes" id="UP000183569"/>
    </source>
</evidence>
<dbReference type="PANTHER" id="PTHR43214">
    <property type="entry name" value="TWO-COMPONENT RESPONSE REGULATOR"/>
    <property type="match status" value="1"/>
</dbReference>
<dbReference type="SUPFAM" id="SSF52172">
    <property type="entry name" value="CheY-like"/>
    <property type="match status" value="1"/>
</dbReference>
<dbReference type="SUPFAM" id="SSF46894">
    <property type="entry name" value="C-terminal effector domain of the bipartite response regulators"/>
    <property type="match status" value="1"/>
</dbReference>
<feature type="domain" description="Response regulatory" evidence="6">
    <location>
        <begin position="6"/>
        <end position="126"/>
    </location>
</feature>
<evidence type="ECO:0000313" key="7">
    <source>
        <dbReference type="EMBL" id="SCX55030.1"/>
    </source>
</evidence>
<dbReference type="GO" id="GO:0006355">
    <property type="term" value="P:regulation of DNA-templated transcription"/>
    <property type="evidence" value="ECO:0007669"/>
    <property type="project" value="InterPro"/>
</dbReference>
<dbReference type="InterPro" id="IPR001789">
    <property type="entry name" value="Sig_transdc_resp-reg_receiver"/>
</dbReference>
<accession>A0A1G4YNG1</accession>
<evidence type="ECO:0000259" key="5">
    <source>
        <dbReference type="PROSITE" id="PS50043"/>
    </source>
</evidence>
<dbReference type="SMART" id="SM00421">
    <property type="entry name" value="HTH_LUXR"/>
    <property type="match status" value="1"/>
</dbReference>
<keyword evidence="2" id="KW-0902">Two-component regulatory system</keyword>
<dbReference type="Proteomes" id="UP000183569">
    <property type="component" value="Unassembled WGS sequence"/>
</dbReference>
<gene>
    <name evidence="7" type="ORF">SAMN02927897_03088</name>
</gene>
<keyword evidence="1 4" id="KW-0597">Phosphoprotein</keyword>
<reference evidence="7 8" key="1">
    <citation type="submission" date="2016-10" db="EMBL/GenBank/DDBJ databases">
        <authorList>
            <person name="Varghese N."/>
            <person name="Submissions S."/>
        </authorList>
    </citation>
    <scope>NUCLEOTIDE SEQUENCE [LARGE SCALE GENOMIC DNA]</scope>
    <source>
        <strain evidence="7 8">CGMCC 1.12102</strain>
    </source>
</reference>
<feature type="modified residue" description="4-aspartylphosphate" evidence="4">
    <location>
        <position position="58"/>
    </location>
</feature>
<sequence length="210" mass="23482">MLKPKKVLIADDHPIYLMGMRTLLAPLSAQYLIIDEAMTTDEVVAKLEQHAADILITDLSMPGERYNDGLALIQLLKRRWPDLLIIVVSMINNPGIQHSLLRLGVHTVLNKASLSTKLLQTLQALTSPAISPRTNTPQEDDSAQLEVKLTPKENEVLRLLLRGMTVNDISTRLSRTKQTVSAQKKSAMRKLGVTSEYELYQYLQQIGLTS</sequence>
<dbReference type="RefSeq" id="WP_017458848.1">
    <property type="nucleotide sequence ID" value="NZ_CP016337.1"/>
</dbReference>
<evidence type="ECO:0000256" key="1">
    <source>
        <dbReference type="ARBA" id="ARBA00022553"/>
    </source>
</evidence>
<evidence type="ECO:0000256" key="3">
    <source>
        <dbReference type="ARBA" id="ARBA00023125"/>
    </source>
</evidence>
<dbReference type="GeneID" id="23846903"/>
<dbReference type="EMBL" id="FMUI01000009">
    <property type="protein sequence ID" value="SCX55030.1"/>
    <property type="molecule type" value="Genomic_DNA"/>
</dbReference>
<name>A0A1G4YNG1_9ENTR</name>
<evidence type="ECO:0000256" key="2">
    <source>
        <dbReference type="ARBA" id="ARBA00023012"/>
    </source>
</evidence>
<dbReference type="PRINTS" id="PR00038">
    <property type="entry name" value="HTHLUXR"/>
</dbReference>
<evidence type="ECO:0000256" key="4">
    <source>
        <dbReference type="PROSITE-ProRule" id="PRU00169"/>
    </source>
</evidence>
<dbReference type="GO" id="GO:0000160">
    <property type="term" value="P:phosphorelay signal transduction system"/>
    <property type="evidence" value="ECO:0007669"/>
    <property type="project" value="InterPro"/>
</dbReference>
<dbReference type="InterPro" id="IPR058245">
    <property type="entry name" value="NreC/VraR/RcsB-like_REC"/>
</dbReference>
<organism evidence="7 8">
    <name type="scientific">Kosakonia sacchari</name>
    <dbReference type="NCBI Taxonomy" id="1158459"/>
    <lineage>
        <taxon>Bacteria</taxon>
        <taxon>Pseudomonadati</taxon>
        <taxon>Pseudomonadota</taxon>
        <taxon>Gammaproteobacteria</taxon>
        <taxon>Enterobacterales</taxon>
        <taxon>Enterobacteriaceae</taxon>
        <taxon>Kosakonia</taxon>
    </lineage>
</organism>
<proteinExistence type="predicted"/>
<dbReference type="Gene3D" id="1.10.10.10">
    <property type="entry name" value="Winged helix-like DNA-binding domain superfamily/Winged helix DNA-binding domain"/>
    <property type="match status" value="1"/>
</dbReference>
<keyword evidence="3" id="KW-0238">DNA-binding</keyword>